<dbReference type="Pfam" id="PF05182">
    <property type="entry name" value="Fip1"/>
    <property type="match status" value="1"/>
</dbReference>
<gene>
    <name evidence="7" type="ORF">TCNE_LOCUS7790</name>
</gene>
<dbReference type="PANTHER" id="PTHR13484">
    <property type="entry name" value="FIP1-LIKE 1 PROTEIN"/>
    <property type="match status" value="1"/>
</dbReference>
<feature type="compositionally biased region" description="Pro residues" evidence="5">
    <location>
        <begin position="469"/>
        <end position="484"/>
    </location>
</feature>
<feature type="domain" description="Pre-mRNA polyadenylation factor Fip1" evidence="6">
    <location>
        <begin position="131"/>
        <end position="162"/>
    </location>
</feature>
<feature type="region of interest" description="Disordered" evidence="5">
    <location>
        <begin position="308"/>
        <end position="328"/>
    </location>
</feature>
<sequence length="678" mass="74726">MSAIPGFGDEERYEEPMPPHEDEAEHTDGAHPDSPAEANANDSNDTPKESNGAHVVSTSEMPSTASTQPTELEEGLLDDDDESDDEGFVVTIGQVKQNAPFASAAKVAAGGGVGKLDVDATPTINGQPIYDLDLAAMEDRPWRKPGADITDYFNYGFCEGMFRVVFRVDLTQSVPIHSHSSAIYLVIHSFRFYLETWNTYCERQRKLRSEYGTQAAINKAIFSSISLINPISQPNIMPGGRQLQTIPIVGQDKTSMDLSNFKSSAVQLEQQPVIRTVLSVGQPPRTITTGGTSGTSVSTNLQNVSIEPPADGSPAVSSATPAATVTPDFSKPPPVPVVEPAGSAVKTVSAIPTIGAVPVSIPTSCGDGPPGVDEPAPPGSSTPPTGFADMTPRQIPTLGATVDTSVPPPAFNPLLPPPAMTAPPPAIRLGLPNTNVPPPGFSVPPPSFGQPPPGFPPARFGAPGIAPLGRPPPLMSRPAFPPPGMETRRESRDAEERDRDRDRGRDRDRERERDRDRDRDREHDRDRDRDRGDSGESSSSRRHRDDRDRDSDRYREKSDRDRDRDRESRSSRRHRSRSGSAYESSRSSRRKEERGDKEKEKKKGRDKEEGGEEKEREKKDRDREHEGSERGDRERDKDKEKDKDRKKRRHKSDDEKADKREKDREKKKSKPEEEQPSQ</sequence>
<dbReference type="GO" id="GO:0006397">
    <property type="term" value="P:mRNA processing"/>
    <property type="evidence" value="ECO:0007669"/>
    <property type="project" value="UniProtKB-KW"/>
</dbReference>
<evidence type="ECO:0000313" key="7">
    <source>
        <dbReference type="EMBL" id="VDM39111.1"/>
    </source>
</evidence>
<keyword evidence="8" id="KW-1185">Reference proteome</keyword>
<evidence type="ECO:0000256" key="2">
    <source>
        <dbReference type="ARBA" id="ARBA00007459"/>
    </source>
</evidence>
<dbReference type="Proteomes" id="UP000050794">
    <property type="component" value="Unassembled WGS sequence"/>
</dbReference>
<protein>
    <submittedName>
        <fullName evidence="9">Pre-mRNA 3'-end-processing factor FIP1</fullName>
    </submittedName>
</protein>
<organism evidence="8 9">
    <name type="scientific">Toxocara canis</name>
    <name type="common">Canine roundworm</name>
    <dbReference type="NCBI Taxonomy" id="6265"/>
    <lineage>
        <taxon>Eukaryota</taxon>
        <taxon>Metazoa</taxon>
        <taxon>Ecdysozoa</taxon>
        <taxon>Nematoda</taxon>
        <taxon>Chromadorea</taxon>
        <taxon>Rhabditida</taxon>
        <taxon>Spirurina</taxon>
        <taxon>Ascaridomorpha</taxon>
        <taxon>Ascaridoidea</taxon>
        <taxon>Toxocaridae</taxon>
        <taxon>Toxocara</taxon>
    </lineage>
</organism>
<dbReference type="WBParaSite" id="TCNE_0000779001-mRNA-1">
    <property type="protein sequence ID" value="TCNE_0000779001-mRNA-1"/>
    <property type="gene ID" value="TCNE_0000779001"/>
</dbReference>
<feature type="compositionally biased region" description="Acidic residues" evidence="5">
    <location>
        <begin position="71"/>
        <end position="85"/>
    </location>
</feature>
<feature type="compositionally biased region" description="Basic and acidic residues" evidence="5">
    <location>
        <begin position="486"/>
        <end position="534"/>
    </location>
</feature>
<comment type="similarity">
    <text evidence="2">Belongs to the FIP1 family.</text>
</comment>
<proteinExistence type="inferred from homology"/>
<dbReference type="InterPro" id="IPR007854">
    <property type="entry name" value="Fip1_dom"/>
</dbReference>
<comment type="subcellular location">
    <subcellularLocation>
        <location evidence="1">Nucleus</location>
    </subcellularLocation>
</comment>
<evidence type="ECO:0000256" key="3">
    <source>
        <dbReference type="ARBA" id="ARBA00022664"/>
    </source>
</evidence>
<dbReference type="EMBL" id="UYWY01019757">
    <property type="protein sequence ID" value="VDM39111.1"/>
    <property type="molecule type" value="Genomic_DNA"/>
</dbReference>
<evidence type="ECO:0000256" key="5">
    <source>
        <dbReference type="SAM" id="MobiDB-lite"/>
    </source>
</evidence>
<keyword evidence="4" id="KW-0539">Nucleus</keyword>
<evidence type="ECO:0000313" key="8">
    <source>
        <dbReference type="Proteomes" id="UP000050794"/>
    </source>
</evidence>
<feature type="compositionally biased region" description="Basic and acidic residues" evidence="5">
    <location>
        <begin position="651"/>
        <end position="678"/>
    </location>
</feature>
<evidence type="ECO:0000256" key="4">
    <source>
        <dbReference type="ARBA" id="ARBA00023242"/>
    </source>
</evidence>
<accession>A0A183UH20</accession>
<reference evidence="7 8" key="2">
    <citation type="submission" date="2018-11" db="EMBL/GenBank/DDBJ databases">
        <authorList>
            <consortium name="Pathogen Informatics"/>
        </authorList>
    </citation>
    <scope>NUCLEOTIDE SEQUENCE [LARGE SCALE GENOMIC DNA]</scope>
</reference>
<feature type="compositionally biased region" description="Basic and acidic residues" evidence="5">
    <location>
        <begin position="590"/>
        <end position="643"/>
    </location>
</feature>
<evidence type="ECO:0000256" key="1">
    <source>
        <dbReference type="ARBA" id="ARBA00004123"/>
    </source>
</evidence>
<name>A0A183UH20_TOXCA</name>
<dbReference type="AlphaFoldDB" id="A0A183UH20"/>
<dbReference type="PANTHER" id="PTHR13484:SF0">
    <property type="entry name" value="PRE-MRNA 3'-END-PROCESSING FACTOR FIP1"/>
    <property type="match status" value="1"/>
</dbReference>
<feature type="compositionally biased region" description="Polar residues" evidence="5">
    <location>
        <begin position="56"/>
        <end position="70"/>
    </location>
</feature>
<reference evidence="9" key="1">
    <citation type="submission" date="2016-06" db="UniProtKB">
        <authorList>
            <consortium name="WormBaseParasite"/>
        </authorList>
    </citation>
    <scope>IDENTIFICATION</scope>
</reference>
<feature type="compositionally biased region" description="Low complexity" evidence="5">
    <location>
        <begin position="313"/>
        <end position="327"/>
    </location>
</feature>
<dbReference type="GO" id="GO:0005847">
    <property type="term" value="C:mRNA cleavage and polyadenylation specificity factor complex"/>
    <property type="evidence" value="ECO:0007669"/>
    <property type="project" value="TreeGrafter"/>
</dbReference>
<feature type="compositionally biased region" description="Low complexity" evidence="5">
    <location>
        <begin position="457"/>
        <end position="467"/>
    </location>
</feature>
<dbReference type="InterPro" id="IPR051187">
    <property type="entry name" value="Pre-mRNA_3'-end_processing_reg"/>
</dbReference>
<keyword evidence="3" id="KW-0507">mRNA processing</keyword>
<feature type="region of interest" description="Disordered" evidence="5">
    <location>
        <begin position="421"/>
        <end position="678"/>
    </location>
</feature>
<evidence type="ECO:0000259" key="6">
    <source>
        <dbReference type="Pfam" id="PF05182"/>
    </source>
</evidence>
<feature type="region of interest" description="Disordered" evidence="5">
    <location>
        <begin position="364"/>
        <end position="389"/>
    </location>
</feature>
<evidence type="ECO:0000313" key="9">
    <source>
        <dbReference type="WBParaSite" id="TCNE_0000779001-mRNA-1"/>
    </source>
</evidence>
<feature type="compositionally biased region" description="Basic and acidic residues" evidence="5">
    <location>
        <begin position="14"/>
        <end position="31"/>
    </location>
</feature>
<feature type="compositionally biased region" description="Basic and acidic residues" evidence="5">
    <location>
        <begin position="543"/>
        <end position="570"/>
    </location>
</feature>
<feature type="compositionally biased region" description="Pro residues" evidence="5">
    <location>
        <begin position="435"/>
        <end position="456"/>
    </location>
</feature>
<feature type="region of interest" description="Disordered" evidence="5">
    <location>
        <begin position="1"/>
        <end position="85"/>
    </location>
</feature>